<proteinExistence type="predicted"/>
<accession>A0ABQ7BRD4</accession>
<organism evidence="2 3">
    <name type="scientific">Brassica cretica</name>
    <name type="common">Mustard</name>
    <dbReference type="NCBI Taxonomy" id="69181"/>
    <lineage>
        <taxon>Eukaryota</taxon>
        <taxon>Viridiplantae</taxon>
        <taxon>Streptophyta</taxon>
        <taxon>Embryophyta</taxon>
        <taxon>Tracheophyta</taxon>
        <taxon>Spermatophyta</taxon>
        <taxon>Magnoliopsida</taxon>
        <taxon>eudicotyledons</taxon>
        <taxon>Gunneridae</taxon>
        <taxon>Pentapetalae</taxon>
        <taxon>rosids</taxon>
        <taxon>malvids</taxon>
        <taxon>Brassicales</taxon>
        <taxon>Brassicaceae</taxon>
        <taxon>Brassiceae</taxon>
        <taxon>Brassica</taxon>
    </lineage>
</organism>
<gene>
    <name evidence="2" type="ORF">DY000_02038569</name>
</gene>
<comment type="caution">
    <text evidence="2">The sequence shown here is derived from an EMBL/GenBank/DDBJ whole genome shotgun (WGS) entry which is preliminary data.</text>
</comment>
<evidence type="ECO:0000313" key="2">
    <source>
        <dbReference type="EMBL" id="KAF3534451.1"/>
    </source>
</evidence>
<feature type="region of interest" description="Disordered" evidence="1">
    <location>
        <begin position="1"/>
        <end position="20"/>
    </location>
</feature>
<sequence length="114" mass="12751">MGEIRGTYKSKETPDSTAHPTVQLSTTLLPSATHSQTVNCPEDPLPIVTLPTEKETIIETIKGVWPHISTNFLPRRREPWPADTQIVTITEKLTLNTLLIIHTHTTRESTDASR</sequence>
<dbReference type="Proteomes" id="UP000266723">
    <property type="component" value="Unassembled WGS sequence"/>
</dbReference>
<name>A0ABQ7BRD4_BRACR</name>
<evidence type="ECO:0000313" key="3">
    <source>
        <dbReference type="Proteomes" id="UP000266723"/>
    </source>
</evidence>
<reference evidence="2 3" key="1">
    <citation type="journal article" date="2020" name="BMC Genomics">
        <title>Intraspecific diversification of the crop wild relative Brassica cretica Lam. using demographic model selection.</title>
        <authorList>
            <person name="Kioukis A."/>
            <person name="Michalopoulou V.A."/>
            <person name="Briers L."/>
            <person name="Pirintsos S."/>
            <person name="Studholme D.J."/>
            <person name="Pavlidis P."/>
            <person name="Sarris P.F."/>
        </authorList>
    </citation>
    <scope>NUCLEOTIDE SEQUENCE [LARGE SCALE GENOMIC DNA]</scope>
    <source>
        <strain evidence="3">cv. PFS-1207/04</strain>
    </source>
</reference>
<keyword evidence="3" id="KW-1185">Reference proteome</keyword>
<protein>
    <submittedName>
        <fullName evidence="2">Uncharacterized protein</fullName>
    </submittedName>
</protein>
<dbReference type="EMBL" id="QGKV02001507">
    <property type="protein sequence ID" value="KAF3534451.1"/>
    <property type="molecule type" value="Genomic_DNA"/>
</dbReference>
<evidence type="ECO:0000256" key="1">
    <source>
        <dbReference type="SAM" id="MobiDB-lite"/>
    </source>
</evidence>